<feature type="domain" description="Topo IIA-type catalytic" evidence="10">
    <location>
        <begin position="38"/>
        <end position="537"/>
    </location>
</feature>
<dbReference type="GO" id="GO:0034335">
    <property type="term" value="F:DNA negative supercoiling activity"/>
    <property type="evidence" value="ECO:0007669"/>
    <property type="project" value="UniProtKB-ARBA"/>
</dbReference>
<evidence type="ECO:0000313" key="11">
    <source>
        <dbReference type="EMBL" id="SDK09385.1"/>
    </source>
</evidence>
<dbReference type="GO" id="GO:0009330">
    <property type="term" value="C:DNA topoisomerase type II (double strand cut, ATP-hydrolyzing) complex"/>
    <property type="evidence" value="ECO:0007669"/>
    <property type="project" value="TreeGrafter"/>
</dbReference>
<dbReference type="InterPro" id="IPR035516">
    <property type="entry name" value="Gyrase/topoIV_suA_C"/>
</dbReference>
<evidence type="ECO:0000256" key="5">
    <source>
        <dbReference type="ARBA" id="ARBA00023029"/>
    </source>
</evidence>
<dbReference type="Gene3D" id="2.120.10.90">
    <property type="entry name" value="DNA gyrase/topoisomerase IV, subunit A, C-terminal"/>
    <property type="match status" value="1"/>
</dbReference>
<dbReference type="NCBIfam" id="NF004044">
    <property type="entry name" value="PRK05561.1"/>
    <property type="match status" value="1"/>
</dbReference>
<dbReference type="InterPro" id="IPR002205">
    <property type="entry name" value="Topo_IIA_dom_A"/>
</dbReference>
<comment type="miscellaneous">
    <text evidence="8">Few gyrases are as efficient as E.coli at forming negative supercoils. Not all organisms have 2 type II topoisomerases; in organisms with a single type II topoisomerase this enzyme also has to decatenate newly replicated chromosomes.</text>
</comment>
<evidence type="ECO:0000256" key="3">
    <source>
        <dbReference type="ARBA" id="ARBA00022741"/>
    </source>
</evidence>
<dbReference type="GO" id="GO:0006261">
    <property type="term" value="P:DNA-templated DNA replication"/>
    <property type="evidence" value="ECO:0007669"/>
    <property type="project" value="UniProtKB-UniRule"/>
</dbReference>
<evidence type="ECO:0000256" key="6">
    <source>
        <dbReference type="ARBA" id="ARBA00023125"/>
    </source>
</evidence>
<keyword evidence="12" id="KW-1185">Reference proteome</keyword>
<evidence type="ECO:0000256" key="7">
    <source>
        <dbReference type="ARBA" id="ARBA00023235"/>
    </source>
</evidence>
<feature type="short sequence motif" description="GyrA-box" evidence="8">
    <location>
        <begin position="564"/>
        <end position="570"/>
    </location>
</feature>
<evidence type="ECO:0000259" key="10">
    <source>
        <dbReference type="PROSITE" id="PS52040"/>
    </source>
</evidence>
<dbReference type="InterPro" id="IPR005743">
    <property type="entry name" value="GyrA"/>
</dbReference>
<dbReference type="NCBIfam" id="NF004043">
    <property type="entry name" value="PRK05560.1"/>
    <property type="match status" value="1"/>
</dbReference>
<dbReference type="InterPro" id="IPR013760">
    <property type="entry name" value="Topo_IIA-like_dom_sf"/>
</dbReference>
<dbReference type="Gene3D" id="3.90.199.10">
    <property type="entry name" value="Topoisomerase II, domain 5"/>
    <property type="match status" value="1"/>
</dbReference>
<evidence type="ECO:0000256" key="1">
    <source>
        <dbReference type="ARBA" id="ARBA00000185"/>
    </source>
</evidence>
<comment type="subcellular location">
    <subcellularLocation>
        <location evidence="8">Cytoplasm</location>
    </subcellularLocation>
</comment>
<protein>
    <recommendedName>
        <fullName evidence="8">DNA gyrase subunit A</fullName>
        <ecNumber evidence="8">5.6.2.2</ecNumber>
    </recommendedName>
</protein>
<dbReference type="CDD" id="cd00187">
    <property type="entry name" value="TOP4c"/>
    <property type="match status" value="1"/>
</dbReference>
<comment type="catalytic activity">
    <reaction evidence="1 8 9">
        <text>ATP-dependent breakage, passage and rejoining of double-stranded DNA.</text>
        <dbReference type="EC" id="5.6.2.2"/>
    </reaction>
</comment>
<keyword evidence="4 8" id="KW-0067">ATP-binding</keyword>
<evidence type="ECO:0000256" key="2">
    <source>
        <dbReference type="ARBA" id="ARBA00008263"/>
    </source>
</evidence>
<dbReference type="AlphaFoldDB" id="A0A1G8Z4T7"/>
<dbReference type="Pfam" id="PF03989">
    <property type="entry name" value="DNA_gyraseA_C"/>
    <property type="match status" value="6"/>
</dbReference>
<dbReference type="STRING" id="492660.SAMN05192566_0057"/>
<evidence type="ECO:0000313" key="12">
    <source>
        <dbReference type="Proteomes" id="UP000198629"/>
    </source>
</evidence>
<dbReference type="Gene3D" id="3.30.1360.40">
    <property type="match status" value="1"/>
</dbReference>
<dbReference type="GO" id="GO:0005737">
    <property type="term" value="C:cytoplasm"/>
    <property type="evidence" value="ECO:0007669"/>
    <property type="project" value="UniProtKB-SubCell"/>
</dbReference>
<keyword evidence="6 8" id="KW-0238">DNA-binding</keyword>
<reference evidence="12" key="1">
    <citation type="submission" date="2016-10" db="EMBL/GenBank/DDBJ databases">
        <authorList>
            <person name="Varghese N."/>
            <person name="Submissions S."/>
        </authorList>
    </citation>
    <scope>NUCLEOTIDE SEQUENCE [LARGE SCALE GENOMIC DNA]</scope>
    <source>
        <strain evidence="12">CBMB127</strain>
    </source>
</reference>
<dbReference type="RefSeq" id="WP_091468032.1">
    <property type="nucleotide sequence ID" value="NZ_FNFX01000001.1"/>
</dbReference>
<accession>A0A1G8Z4T7</accession>
<comment type="function">
    <text evidence="8">A type II topoisomerase that negatively supercoils closed circular double-stranded (ds) DNA in an ATP-dependent manner to modulate DNA topology and maintain chromosomes in an underwound state. Negative supercoiling favors strand separation, and DNA replication, transcription, recombination and repair, all of which involve strand separation. Also able to catalyze the interconversion of other topological isomers of dsDNA rings, including catenanes and knotted rings. Type II topoisomerases break and join 2 DNA strands simultaneously in an ATP-dependent manner.</text>
</comment>
<sequence>MSQSPDQFAKETLPISLEDEMRRSYLDYAMSVIVGRALPDVRDGLKPVHRRVLFAMHELSNDYNKPYKKSARIVGDVIGKYHPHGDTAVYDTIVRMAQDFSLRYMLVDGQGNFGSVDGDNAAAMRYTEIRMSKIAHELLADIEKETVDFGPNYDGSEQEPLIMPTRIPNLLINGSSGIAVGMATNIPPHNLNEVLNACFALLKNPEISVDELIDIIPAPDFPTAGIIYGTVGVKEGYRTGRGRVVMRGRTHFEDLEKGGRQSIIIDELPYQVNKKSLIEKIAELVNEKKIEGISDLRDESDKSGMRVVIELKRGEVPEVILNNLYKQTQLQDTFGMNMVALMDGQPRLLNLKQMLEAFLRHRREVVTRRTVFELRKARDRGHVLEGLAVALANVDEMIAIIKAAPTPPEAKKELMARSWHSPVVEEMLKRAAMEASRPEGLSVDFGLTPNGYRLSDVQAQEILQMRLQRLTGLEQDKIVNEYKEVMDVIADLLDILAKPERVTAIIVEELNEIQKQFGDKRRSEIEQNTQDLSLEDLITPQDVVVTLSHTGYVKSQPLDEYRAQRRGGRGKQAAATKEDDFIDKMFVANTHDYILCFSSRGRVYWLKVYEVPQGSRVSRGKPIVNLFPLEEGEKINAILPVKEFDENHYVFMATAMGTVKKTALIEFSNPRKSGIIAINLDEGDYLIGAEVTNGHNDIVLVSNGGKAVWFTEDDVRPMGRATRGVRGMKLAAKQQVLSLLIAENDQQSVLVATENGYGKRTVLSEFRHSGRGTQGVKAIAISERNGLAIAAKLVTAEDEIMLITTGGVLIRTRVKEIRDMGRAAQGVTLINLGEGEKLSGLEKIVETDDESDDSEE</sequence>
<keyword evidence="3 8" id="KW-0547">Nucleotide-binding</keyword>
<dbReference type="SMART" id="SM00434">
    <property type="entry name" value="TOP4c"/>
    <property type="match status" value="1"/>
</dbReference>
<keyword evidence="5 8" id="KW-0799">Topoisomerase</keyword>
<dbReference type="PANTHER" id="PTHR43493:SF5">
    <property type="entry name" value="DNA GYRASE SUBUNIT A, CHLOROPLASTIC_MITOCHONDRIAL"/>
    <property type="match status" value="1"/>
</dbReference>
<dbReference type="InterPro" id="IPR013758">
    <property type="entry name" value="Topo_IIA_A/C_ab"/>
</dbReference>
<dbReference type="GO" id="GO:0005524">
    <property type="term" value="F:ATP binding"/>
    <property type="evidence" value="ECO:0007669"/>
    <property type="project" value="UniProtKB-UniRule"/>
</dbReference>
<comment type="similarity">
    <text evidence="2 8">Belongs to the type II topoisomerase GyrA/ParC subunit family.</text>
</comment>
<comment type="subunit">
    <text evidence="8">Heterotetramer, composed of two GyrA and two GyrB chains. In the heterotetramer, GyrA contains the active site tyrosine that forms a transient covalent intermediate with DNA, while GyrB binds cofactors and catalyzes ATP hydrolysis.</text>
</comment>
<dbReference type="PANTHER" id="PTHR43493">
    <property type="entry name" value="DNA GYRASE/TOPOISOMERASE SUBUNIT A"/>
    <property type="match status" value="1"/>
</dbReference>
<dbReference type="GO" id="GO:0005694">
    <property type="term" value="C:chromosome"/>
    <property type="evidence" value="ECO:0007669"/>
    <property type="project" value="InterPro"/>
</dbReference>
<dbReference type="FunFam" id="2.120.10.90:FF:000004">
    <property type="entry name" value="DNA gyrase subunit A"/>
    <property type="match status" value="1"/>
</dbReference>
<evidence type="ECO:0000256" key="9">
    <source>
        <dbReference type="PROSITE-ProRule" id="PRU01384"/>
    </source>
</evidence>
<gene>
    <name evidence="8" type="primary">gyrA</name>
    <name evidence="11" type="ORF">SAMN05192566_0057</name>
</gene>
<dbReference type="InterPro" id="IPR050220">
    <property type="entry name" value="Type_II_DNA_Topoisomerases"/>
</dbReference>
<dbReference type="HAMAP" id="MF_01897">
    <property type="entry name" value="GyrA"/>
    <property type="match status" value="1"/>
</dbReference>
<dbReference type="FunFam" id="3.30.1360.40:FF:000002">
    <property type="entry name" value="DNA gyrase subunit A"/>
    <property type="match status" value="1"/>
</dbReference>
<keyword evidence="7 8" id="KW-0413">Isomerase</keyword>
<dbReference type="Proteomes" id="UP000198629">
    <property type="component" value="Unassembled WGS sequence"/>
</dbReference>
<dbReference type="EMBL" id="FNFX01000001">
    <property type="protein sequence ID" value="SDK09385.1"/>
    <property type="molecule type" value="Genomic_DNA"/>
</dbReference>
<dbReference type="InterPro" id="IPR013757">
    <property type="entry name" value="Topo_IIA_A_a_sf"/>
</dbReference>
<dbReference type="GO" id="GO:0003677">
    <property type="term" value="F:DNA binding"/>
    <property type="evidence" value="ECO:0007669"/>
    <property type="project" value="UniProtKB-UniRule"/>
</dbReference>
<name>A0A1G8Z4T7_9PROT</name>
<evidence type="ECO:0000256" key="4">
    <source>
        <dbReference type="ARBA" id="ARBA00022840"/>
    </source>
</evidence>
<dbReference type="FunFam" id="3.90.199.10:FF:000001">
    <property type="entry name" value="DNA gyrase subunit A"/>
    <property type="match status" value="1"/>
</dbReference>
<dbReference type="OrthoDB" id="9806486at2"/>
<organism evidence="11 12">
    <name type="scientific">Methylophilus rhizosphaerae</name>
    <dbReference type="NCBI Taxonomy" id="492660"/>
    <lineage>
        <taxon>Bacteria</taxon>
        <taxon>Pseudomonadati</taxon>
        <taxon>Pseudomonadota</taxon>
        <taxon>Betaproteobacteria</taxon>
        <taxon>Nitrosomonadales</taxon>
        <taxon>Methylophilaceae</taxon>
        <taxon>Methylophilus</taxon>
    </lineage>
</organism>
<dbReference type="Gene3D" id="1.10.268.10">
    <property type="entry name" value="Topoisomerase, domain 3"/>
    <property type="match status" value="1"/>
</dbReference>
<evidence type="ECO:0000256" key="8">
    <source>
        <dbReference type="HAMAP-Rule" id="MF_01897"/>
    </source>
</evidence>
<feature type="active site" description="O-(5'-phospho-DNA)-tyrosine intermediate" evidence="8 9">
    <location>
        <position position="126"/>
    </location>
</feature>
<dbReference type="GO" id="GO:0006265">
    <property type="term" value="P:DNA topological change"/>
    <property type="evidence" value="ECO:0007669"/>
    <property type="project" value="UniProtKB-UniRule"/>
</dbReference>
<proteinExistence type="inferred from homology"/>
<dbReference type="InterPro" id="IPR006691">
    <property type="entry name" value="GyrA/parC_rep"/>
</dbReference>
<dbReference type="SUPFAM" id="SSF56719">
    <property type="entry name" value="Type II DNA topoisomerase"/>
    <property type="match status" value="1"/>
</dbReference>
<dbReference type="NCBIfam" id="TIGR01063">
    <property type="entry name" value="gyrA"/>
    <property type="match status" value="1"/>
</dbReference>
<keyword evidence="8" id="KW-0963">Cytoplasm</keyword>
<dbReference type="Pfam" id="PF00521">
    <property type="entry name" value="DNA_topoisoIV"/>
    <property type="match status" value="1"/>
</dbReference>
<dbReference type="EC" id="5.6.2.2" evidence="8"/>
<dbReference type="SUPFAM" id="SSF101904">
    <property type="entry name" value="GyrA/ParC C-terminal domain-like"/>
    <property type="match status" value="1"/>
</dbReference>
<dbReference type="PROSITE" id="PS52040">
    <property type="entry name" value="TOPO_IIA"/>
    <property type="match status" value="1"/>
</dbReference>